<evidence type="ECO:0000313" key="1">
    <source>
        <dbReference type="EMBL" id="KAF7493965.1"/>
    </source>
</evidence>
<dbReference type="Proteomes" id="UP000070412">
    <property type="component" value="Unassembled WGS sequence"/>
</dbReference>
<accession>A0A834VFQ4</accession>
<organism evidence="1">
    <name type="scientific">Sarcoptes scabiei</name>
    <name type="common">Itch mite</name>
    <name type="synonym">Acarus scabiei</name>
    <dbReference type="NCBI Taxonomy" id="52283"/>
    <lineage>
        <taxon>Eukaryota</taxon>
        <taxon>Metazoa</taxon>
        <taxon>Ecdysozoa</taxon>
        <taxon>Arthropoda</taxon>
        <taxon>Chelicerata</taxon>
        <taxon>Arachnida</taxon>
        <taxon>Acari</taxon>
        <taxon>Acariformes</taxon>
        <taxon>Sarcoptiformes</taxon>
        <taxon>Astigmata</taxon>
        <taxon>Psoroptidia</taxon>
        <taxon>Sarcoptoidea</taxon>
        <taxon>Sarcoptidae</taxon>
        <taxon>Sarcoptinae</taxon>
        <taxon>Sarcoptes</taxon>
    </lineage>
</organism>
<reference evidence="3" key="1">
    <citation type="journal article" date="2020" name="PLoS Negl. Trop. Dis.">
        <title>High-quality nuclear genome for Sarcoptes scabiei-A critical resource for a neglected parasite.</title>
        <authorList>
            <person name="Korhonen P.K."/>
            <person name="Gasser R.B."/>
            <person name="Ma G."/>
            <person name="Wang T."/>
            <person name="Stroehlein A.J."/>
            <person name="Young N.D."/>
            <person name="Ang C.S."/>
            <person name="Fernando D.D."/>
            <person name="Lu H.C."/>
            <person name="Taylor S."/>
            <person name="Reynolds S.L."/>
            <person name="Mofiz E."/>
            <person name="Najaraj S.H."/>
            <person name="Gowda H."/>
            <person name="Madugundu A."/>
            <person name="Renuse S."/>
            <person name="Holt D."/>
            <person name="Pandey A."/>
            <person name="Papenfuss A.T."/>
            <person name="Fischer K."/>
        </authorList>
    </citation>
    <scope>NUCLEOTIDE SEQUENCE [LARGE SCALE GENOMIC DNA]</scope>
</reference>
<evidence type="ECO:0000313" key="2">
    <source>
        <dbReference type="EnsemblMetazoa" id="KAF7493965.1"/>
    </source>
</evidence>
<dbReference type="EMBL" id="WVUK01000054">
    <property type="protein sequence ID" value="KAF7493965.1"/>
    <property type="molecule type" value="Genomic_DNA"/>
</dbReference>
<gene>
    <name evidence="1" type="ORF">SSS_6244</name>
</gene>
<reference evidence="1" key="2">
    <citation type="submission" date="2020-01" db="EMBL/GenBank/DDBJ databases">
        <authorList>
            <person name="Korhonen P.K.K."/>
            <person name="Guangxu M.G."/>
            <person name="Wang T.W."/>
            <person name="Stroehlein A.J.S."/>
            <person name="Young N.D."/>
            <person name="Ang C.-S.A."/>
            <person name="Fernando D.W.F."/>
            <person name="Lu H.L."/>
            <person name="Taylor S.T."/>
            <person name="Ehtesham M.E.M."/>
            <person name="Najaraj S.H.N."/>
            <person name="Harsha G.H.G."/>
            <person name="Madugundu A.M."/>
            <person name="Renuse S.R."/>
            <person name="Holt D.H."/>
            <person name="Pandey A.P."/>
            <person name="Papenfuss A.P."/>
            <person name="Gasser R.B.G."/>
            <person name="Fischer K.F."/>
        </authorList>
    </citation>
    <scope>NUCLEOTIDE SEQUENCE</scope>
    <source>
        <strain evidence="1">SSS_KF_BRIS2020</strain>
    </source>
</reference>
<sequence length="269" mass="32194">MMFAWNLMKKSIHQNRYKNWIHSIQIRFLFTIFLFMLTISSNARSVLSVNNFDSDRNDNGTDLLEIEKAKFFLTKFSLSNNDSILSDTNTTTTMNSVIESFDSFVKQIDKDREKFLPKDSLKIVIGSDLILDQNLFKLDEDDDDDDELNEKNFDQNHRICLEQCFRSYRNEIWRAKSRQQIDLYYDTIMESNRFENQTEENLFVLQKQNFTSDKNFQQQSLYPHTKIYSISHRKNHRVSNDENQCFINHTGYLNHPFYCNHQPINLDRN</sequence>
<evidence type="ECO:0000313" key="3">
    <source>
        <dbReference type="Proteomes" id="UP000070412"/>
    </source>
</evidence>
<keyword evidence="3" id="KW-1185">Reference proteome</keyword>
<reference evidence="2" key="3">
    <citation type="submission" date="2022-06" db="UniProtKB">
        <authorList>
            <consortium name="EnsemblMetazoa"/>
        </authorList>
    </citation>
    <scope>IDENTIFICATION</scope>
</reference>
<dbReference type="AlphaFoldDB" id="A0A834VFQ4"/>
<name>A0A834VFQ4_SARSC</name>
<dbReference type="EnsemblMetazoa" id="SSS_6244s_mrna">
    <property type="protein sequence ID" value="KAF7493965.1"/>
    <property type="gene ID" value="SSS_6244"/>
</dbReference>
<protein>
    <submittedName>
        <fullName evidence="1 2">Uncharacterized protein</fullName>
    </submittedName>
</protein>
<proteinExistence type="predicted"/>